<dbReference type="InParanoid" id="A0A163AS92"/>
<evidence type="ECO:0000256" key="2">
    <source>
        <dbReference type="ARBA" id="ARBA00022448"/>
    </source>
</evidence>
<evidence type="ECO:0000313" key="10">
    <source>
        <dbReference type="Proteomes" id="UP000077315"/>
    </source>
</evidence>
<dbReference type="Pfam" id="PF21093">
    <property type="entry name" value="Nup188_N-subdom_III"/>
    <property type="match status" value="1"/>
</dbReference>
<reference evidence="10" key="1">
    <citation type="submission" date="2015-06" db="EMBL/GenBank/DDBJ databases">
        <title>Expansion of signal transduction pathways in fungi by whole-genome duplication.</title>
        <authorList>
            <consortium name="DOE Joint Genome Institute"/>
            <person name="Corrochano L.M."/>
            <person name="Kuo A."/>
            <person name="Marcet-Houben M."/>
            <person name="Polaino S."/>
            <person name="Salamov A."/>
            <person name="Villalobos J.M."/>
            <person name="Alvarez M.I."/>
            <person name="Avalos J."/>
            <person name="Benito E.P."/>
            <person name="Benoit I."/>
            <person name="Burger G."/>
            <person name="Camino L.P."/>
            <person name="Canovas D."/>
            <person name="Cerda-Olmedo E."/>
            <person name="Cheng J.-F."/>
            <person name="Dominguez A."/>
            <person name="Elias M."/>
            <person name="Eslava A.P."/>
            <person name="Glaser F."/>
            <person name="Grimwood J."/>
            <person name="Gutierrez G."/>
            <person name="Heitman J."/>
            <person name="Henrissat B."/>
            <person name="Iturriaga E.A."/>
            <person name="Lang B.F."/>
            <person name="Lavin J.L."/>
            <person name="Lee S."/>
            <person name="Li W."/>
            <person name="Lindquist E."/>
            <person name="Lopez-Garcia S."/>
            <person name="Luque E.M."/>
            <person name="Marcos A.T."/>
            <person name="Martin J."/>
            <person name="McCluskey K."/>
            <person name="Medina H.R."/>
            <person name="Miralles-Duran A."/>
            <person name="Miyazaki A."/>
            <person name="Munoz-Torres E."/>
            <person name="Oguiza J.A."/>
            <person name="Ohm R."/>
            <person name="Olmedo M."/>
            <person name="Orejas M."/>
            <person name="Ortiz-Castellanos L."/>
            <person name="Pisabarro A.G."/>
            <person name="Rodriguez-Romero J."/>
            <person name="Ruiz-Herrera J."/>
            <person name="Ruiz-Vazquez R."/>
            <person name="Sanz C."/>
            <person name="Schackwitz W."/>
            <person name="Schmutz J."/>
            <person name="Shahriari M."/>
            <person name="Shelest E."/>
            <person name="Silva-Franco F."/>
            <person name="Soanes D."/>
            <person name="Syed K."/>
            <person name="Tagua V.G."/>
            <person name="Talbot N.J."/>
            <person name="Thon M."/>
            <person name="De vries R.P."/>
            <person name="Wiebenga A."/>
            <person name="Yadav J.S."/>
            <person name="Braun E.L."/>
            <person name="Baker S."/>
            <person name="Garre V."/>
            <person name="Horwitz B."/>
            <person name="Torres-Martinez S."/>
            <person name="Idnurm A."/>
            <person name="Herrera-Estrella A."/>
            <person name="Gabaldon T."/>
            <person name="Grigoriev I.V."/>
        </authorList>
    </citation>
    <scope>NUCLEOTIDE SEQUENCE [LARGE SCALE GENOMIC DNA]</scope>
    <source>
        <strain evidence="10">NRRL 1555(-)</strain>
    </source>
</reference>
<proteinExistence type="predicted"/>
<keyword evidence="10" id="KW-1185">Reference proteome</keyword>
<keyword evidence="3" id="KW-0509">mRNA transport</keyword>
<dbReference type="Proteomes" id="UP000077315">
    <property type="component" value="Unassembled WGS sequence"/>
</dbReference>
<dbReference type="GO" id="GO:0006606">
    <property type="term" value="P:protein import into nucleus"/>
    <property type="evidence" value="ECO:0007669"/>
    <property type="project" value="TreeGrafter"/>
</dbReference>
<keyword evidence="4" id="KW-0653">Protein transport</keyword>
<evidence type="ECO:0000256" key="7">
    <source>
        <dbReference type="ARBA" id="ARBA00023242"/>
    </source>
</evidence>
<gene>
    <name evidence="9" type="ORF">PHYBLDRAFT_180802</name>
</gene>
<evidence type="ECO:0000313" key="9">
    <source>
        <dbReference type="EMBL" id="OAD75451.1"/>
    </source>
</evidence>
<dbReference type="InterPro" id="IPR048883">
    <property type="entry name" value="Nup188_N-subdom_III"/>
</dbReference>
<dbReference type="VEuPathDB" id="FungiDB:PHYBLDRAFT_180802"/>
<dbReference type="PANTHER" id="PTHR31431">
    <property type="entry name" value="NUCLEOPORIN NUP188 HOMOLOG"/>
    <property type="match status" value="1"/>
</dbReference>
<evidence type="ECO:0000256" key="5">
    <source>
        <dbReference type="ARBA" id="ARBA00023010"/>
    </source>
</evidence>
<dbReference type="RefSeq" id="XP_018293491.1">
    <property type="nucleotide sequence ID" value="XM_018438361.1"/>
</dbReference>
<evidence type="ECO:0000259" key="8">
    <source>
        <dbReference type="Pfam" id="PF21093"/>
    </source>
</evidence>
<dbReference type="FunCoup" id="A0A163AS92">
    <property type="interactions" value="72"/>
</dbReference>
<dbReference type="GO" id="GO:0017056">
    <property type="term" value="F:structural constituent of nuclear pore"/>
    <property type="evidence" value="ECO:0007669"/>
    <property type="project" value="InterPro"/>
</dbReference>
<dbReference type="GO" id="GO:0051028">
    <property type="term" value="P:mRNA transport"/>
    <property type="evidence" value="ECO:0007669"/>
    <property type="project" value="UniProtKB-KW"/>
</dbReference>
<dbReference type="PANTHER" id="PTHR31431:SF1">
    <property type="entry name" value="NUCLEOPORIN NUP188"/>
    <property type="match status" value="1"/>
</dbReference>
<keyword evidence="7" id="KW-0539">Nucleus</keyword>
<evidence type="ECO:0000256" key="3">
    <source>
        <dbReference type="ARBA" id="ARBA00022816"/>
    </source>
</evidence>
<keyword evidence="2" id="KW-0813">Transport</keyword>
<evidence type="ECO:0000256" key="6">
    <source>
        <dbReference type="ARBA" id="ARBA00023132"/>
    </source>
</evidence>
<dbReference type="STRING" id="763407.A0A163AS92"/>
<organism evidence="9 10">
    <name type="scientific">Phycomyces blakesleeanus (strain ATCC 8743b / DSM 1359 / FGSC 10004 / NBRC 33097 / NRRL 1555)</name>
    <dbReference type="NCBI Taxonomy" id="763407"/>
    <lineage>
        <taxon>Eukaryota</taxon>
        <taxon>Fungi</taxon>
        <taxon>Fungi incertae sedis</taxon>
        <taxon>Mucoromycota</taxon>
        <taxon>Mucoromycotina</taxon>
        <taxon>Mucoromycetes</taxon>
        <taxon>Mucorales</taxon>
        <taxon>Phycomycetaceae</taxon>
        <taxon>Phycomyces</taxon>
    </lineage>
</organism>
<dbReference type="GO" id="GO:0044611">
    <property type="term" value="C:nuclear pore inner ring"/>
    <property type="evidence" value="ECO:0007669"/>
    <property type="project" value="TreeGrafter"/>
</dbReference>
<dbReference type="GO" id="GO:0006405">
    <property type="term" value="P:RNA export from nucleus"/>
    <property type="evidence" value="ECO:0007669"/>
    <property type="project" value="TreeGrafter"/>
</dbReference>
<sequence length="2065" mass="232390">MAAQANYLDDKFAGTYQKLFDTIERGVDQCSTDLLQTLLEEKTNSLSLGLKAFNEPSSQSRLKLKVGTNISIEGKTIVLNKEEVDLVHTLSTFLDLNELQCALLWNAYRQENDNHSDSAKKAYGYQMCEDTTLIINFAEYYFQDRIAILQCVTSLIRISRESTHPYTQIAKNAIKTINVNTDFADKIIIQLKNLVRFDVPSQFFSYAPWAVMRARQNLKEEYALLETLFLIHAFEPCPPKRAFTIIQEFEANCFALHQTCGRLLSQQDTDLFHRVSYMCELVAVQVLGLENLPKENISNEQGNTLLKSPETILDINSVVAFLGNSSSHSTFMLAWSYFLAFLNSKLDNTTDSLDVYSNVKTFFKGELTVTPAKLLTSRPVVDGANSEDMARKKPVINQTADVFRLYASRSIRLSVFDHIIAIIQSTVCSEENPNKSTCRNTLRIFLNSILSWTRPCFLPTESYPSLVKCTQLLFKDEPELCAKFWKEDFVPNDTLSLIATTRKRFPARFLDFTQLLASLTGSADNVETSKDSAKHVFEYMTTLETLLVNIKPSANVSARKEGQSTIVKAENYLVILREGSFVAELIIPAGTEGKLLENSNGSCLVQWKFKYSGWGFLTALLGKLIEEDHTVNQTTDVTNIGEHEGIGKLDIIHSILELILKVMENNPSLAGQLVEHVEKDCHKSHKFITPGSPPTLITTLCSTFTYCSSHESSCPTYITTSALRCLTLLLPLYRNDIWTFLESSPILAFSNSTNHITSNFRTPYTVWIAPGTKIEELVSNMECINGRYPLLLAFLDFILALVHDIQRSWWVGNEASQTPHKIKTPRQYQAAALFDCLYYLTEKVFPSYAAWGYQSLSERYLIGSKVLSIFIQIERYFKEADATPKDEVSLGRIREYLLTHFLYEGGEHHISPLLDIISDGATTADHLYRISFLKEARQAEKLAELGLTFVKMLLQTQLSLVQKNKAQPESMLEKLMLARKTDTNMPNFFLSIMKHIHYRHSIVLPILSTNVASLLCRTLATWKTVPPLVQHFGTADQAKDIVRCYLEIAKDHFQNERLLASIWQMITLLLESQPTLGVLFLECGEYIMPSPKSAVKMLTREDRMDNNNNNNINGRTPAGNESAVRSAVDILTHWQMLAVEKPTVLSNVLRFLATFWETAADHRLLLQRIRIDNALWHALGQIILNKGDIENQQKTPLELRKIQSTIDSELDSTHTTSVSSHNRVVRRLCCIRLSKAFALRIMTFDIHLTARSNYSRSNVTSSGVADTLPAGLKNLIIKISDASTLSSIQDTLTKSSFDPKLSVLVQQDNVDLLNYIGVVNVSQLLTSVGVVGFGDDDADGEGRQYGDSYLYDLRLAEARIEALYKTNIPAPTQQGHIIENGNNEPVPDKTIKKASKKFLLDICRANHNWSLVDSDLILLRSFKLFIETCSCHVSNLIWSTRNSTARTISLFEFVEKLVTQATTEKRDSSIALTSYSVMINFIRAMTEDWIDSNRSILMGPNKAAKKTYIENMFLLVIKLCKLLQKENFALKTNLDNLTATTFHRPLLETILLCMRTLRSSRGIVRELSLSDRTTRSLTGPLNELMEISCESFLVIVKKAMQSNATSTKKDDGSSEELIKDFNVVIALLEELVNGPYAFQQDVWLAIFSRYDTFPTLLQLIHAGIAVVVNEIESQVKPGNEAKTILISPYAQSGLYLLLTLTKTPEATEKLEQAGLFALLTNNALTQKLVGNGIDVFLRFGGQDEKPACLEHSPLHNIWCLMLGVTRNALHASKGADSVLRGAAKFMHLYKVQTGRAFSNANNNEGSMVVLGSSESLSSPVLEEMERISMVMFSLAKNADRVKDYALDLFLSYKECSLTLLQSYLYFLTHPAHMQAQLFPMNKRETELGQTFTSPREHISASEPKTSLLMYLTVQKIARILRNILLSLNILTKVNITLNRPSGEWPFGNIILTPYIHVVFEESVSFGTVLECINAGLRMVRQWKSQGCLVKGDPAFNPEVANKTMMDVVQACAYLLTTQVMLFGKKPGLSAYSRDEIETTVLPCVNEVLSRVYDRSSQKKDAAVKN</sequence>
<dbReference type="EMBL" id="KV440977">
    <property type="protein sequence ID" value="OAD75451.1"/>
    <property type="molecule type" value="Genomic_DNA"/>
</dbReference>
<accession>A0A163AS92</accession>
<name>A0A163AS92_PHYB8</name>
<keyword evidence="6" id="KW-0906">Nuclear pore complex</keyword>
<feature type="domain" description="Nucleoporin Nup188 N-terminal subdomain III" evidence="8">
    <location>
        <begin position="604"/>
        <end position="1082"/>
    </location>
</feature>
<evidence type="ECO:0000256" key="1">
    <source>
        <dbReference type="ARBA" id="ARBA00004567"/>
    </source>
</evidence>
<comment type="subcellular location">
    <subcellularLocation>
        <location evidence="1">Nucleus</location>
        <location evidence="1">Nuclear pore complex</location>
    </subcellularLocation>
</comment>
<dbReference type="GeneID" id="28999267"/>
<protein>
    <recommendedName>
        <fullName evidence="8">Nucleoporin Nup188 N-terminal subdomain III domain-containing protein</fullName>
    </recommendedName>
</protein>
<dbReference type="Gene3D" id="1.25.10.70">
    <property type="match status" value="1"/>
</dbReference>
<dbReference type="OrthoDB" id="102511at2759"/>
<keyword evidence="5" id="KW-0811">Translocation</keyword>
<dbReference type="InterPro" id="IPR044840">
    <property type="entry name" value="Nup188"/>
</dbReference>
<evidence type="ECO:0000256" key="4">
    <source>
        <dbReference type="ARBA" id="ARBA00022927"/>
    </source>
</evidence>